<evidence type="ECO:0000256" key="8">
    <source>
        <dbReference type="ARBA" id="ARBA00022958"/>
    </source>
</evidence>
<feature type="transmembrane region" description="Helical" evidence="13">
    <location>
        <begin position="12"/>
        <end position="32"/>
    </location>
</feature>
<comment type="caution">
    <text evidence="14">The sequence shown here is derived from an EMBL/GenBank/DDBJ whole genome shotgun (WGS) entry which is preliminary data.</text>
</comment>
<evidence type="ECO:0000256" key="4">
    <source>
        <dbReference type="ARBA" id="ARBA00022475"/>
    </source>
</evidence>
<evidence type="ECO:0000313" key="15">
    <source>
        <dbReference type="Proteomes" id="UP001628193"/>
    </source>
</evidence>
<evidence type="ECO:0000256" key="9">
    <source>
        <dbReference type="ARBA" id="ARBA00022989"/>
    </source>
</evidence>
<sequence length="479" mass="52554">MNHTMNLRVLSLLAIMLSFSMVAPLLVAWLLHEDIRPFVHAMLVGGGMGGALFFATRQARTELHARDGILIVGLGWTMTTVLAGLPFVFGGWMGWIDSWFETASGFTTTGASILTDVEILPKSQLFWRSEIQWLGGMGILLLAIAILPFLGVGGMEIMKAEVPGPTKDRLVPRVASTARILWVLYTGITIANILVYMGSGMDFLEATDHAFTTLATGGFSTRNLSLAAFSPAAQWWCTFFMFVSGANFLLHYRLLYRRDLAIFSDPELKTYAGIVIISSTLIGIVLMFEQNKTLELAMRHAYFNVVSVMTTTGFANDDFAQWPLFLQAILLNLMVIGGMAGSTAGGIKVVRLVMIWELFLNILDRLMTPRRLTLPKYAGASIPPEVMEGSLIMVVVFLFVMLLSVIVLTAVGLDFTTAFSASLACIANVGPGIAKVGPIENYAFIHDAGKLLLTVTMIAGRLELFTVLILFFPRFWKGH</sequence>
<accession>A0ABQ0C9D4</accession>
<dbReference type="PANTHER" id="PTHR32024">
    <property type="entry name" value="TRK SYSTEM POTASSIUM UPTAKE PROTEIN TRKG-RELATED"/>
    <property type="match status" value="1"/>
</dbReference>
<dbReference type="PIRSF" id="PIRSF006247">
    <property type="entry name" value="TrkH"/>
    <property type="match status" value="1"/>
</dbReference>
<feature type="transmembrane region" description="Helical" evidence="13">
    <location>
        <begin position="38"/>
        <end position="56"/>
    </location>
</feature>
<dbReference type="InterPro" id="IPR004772">
    <property type="entry name" value="TrkH"/>
</dbReference>
<keyword evidence="8 12" id="KW-0630">Potassium</keyword>
<reference evidence="14 15" key="1">
    <citation type="submission" date="2024-09" db="EMBL/GenBank/DDBJ databases">
        <title>Draft genome sequence of Candidatus Magnetaquicoccaceae bacterium FCR-1.</title>
        <authorList>
            <person name="Shimoshige H."/>
            <person name="Shimamura S."/>
            <person name="Taoka A."/>
            <person name="Kobayashi H."/>
            <person name="Maekawa T."/>
        </authorList>
    </citation>
    <scope>NUCLEOTIDE SEQUENCE [LARGE SCALE GENOMIC DNA]</scope>
    <source>
        <strain evidence="14 15">FCR-1</strain>
    </source>
</reference>
<feature type="transmembrane region" description="Helical" evidence="13">
    <location>
        <begin position="131"/>
        <end position="158"/>
    </location>
</feature>
<evidence type="ECO:0000256" key="13">
    <source>
        <dbReference type="SAM" id="Phobius"/>
    </source>
</evidence>
<comment type="similarity">
    <text evidence="2 12">Belongs to the TrkH potassium transport family.</text>
</comment>
<dbReference type="InterPro" id="IPR003445">
    <property type="entry name" value="Cat_transpt"/>
</dbReference>
<dbReference type="PANTHER" id="PTHR32024:SF2">
    <property type="entry name" value="TRK SYSTEM POTASSIUM UPTAKE PROTEIN TRKG-RELATED"/>
    <property type="match status" value="1"/>
</dbReference>
<comment type="function">
    <text evidence="12">Low-affinity potassium transport system. Interacts with Trk system potassium uptake protein TrkA.</text>
</comment>
<evidence type="ECO:0000256" key="6">
    <source>
        <dbReference type="ARBA" id="ARBA00022538"/>
    </source>
</evidence>
<feature type="transmembrane region" description="Helical" evidence="13">
    <location>
        <begin position="391"/>
        <end position="413"/>
    </location>
</feature>
<keyword evidence="7 13" id="KW-0812">Transmembrane</keyword>
<keyword evidence="4 12" id="KW-1003">Cell membrane</keyword>
<keyword evidence="5 12" id="KW-0997">Cell inner membrane</keyword>
<feature type="transmembrane region" description="Helical" evidence="13">
    <location>
        <begin position="451"/>
        <end position="472"/>
    </location>
</feature>
<feature type="transmembrane region" description="Helical" evidence="13">
    <location>
        <begin position="179"/>
        <end position="198"/>
    </location>
</feature>
<protein>
    <recommendedName>
        <fullName evidence="12">Trk system potassium uptake protein</fullName>
    </recommendedName>
</protein>
<feature type="transmembrane region" description="Helical" evidence="13">
    <location>
        <begin position="233"/>
        <end position="256"/>
    </location>
</feature>
<proteinExistence type="inferred from homology"/>
<feature type="transmembrane region" description="Helical" evidence="13">
    <location>
        <begin position="268"/>
        <end position="288"/>
    </location>
</feature>
<name>A0ABQ0C9D4_9PROT</name>
<evidence type="ECO:0000256" key="1">
    <source>
        <dbReference type="ARBA" id="ARBA00004429"/>
    </source>
</evidence>
<comment type="subcellular location">
    <subcellularLocation>
        <location evidence="1 12">Cell inner membrane</location>
        <topology evidence="1 12">Multi-pass membrane protein</topology>
    </subcellularLocation>
</comment>
<organism evidence="14 15">
    <name type="scientific">Candidatus Magnetaquiglobus chichijimensis</name>
    <dbReference type="NCBI Taxonomy" id="3141448"/>
    <lineage>
        <taxon>Bacteria</taxon>
        <taxon>Pseudomonadati</taxon>
        <taxon>Pseudomonadota</taxon>
        <taxon>Magnetococcia</taxon>
        <taxon>Magnetococcales</taxon>
        <taxon>Candidatus Magnetaquicoccaceae</taxon>
        <taxon>Candidatus Magnetaquiglobus</taxon>
    </lineage>
</organism>
<evidence type="ECO:0000256" key="12">
    <source>
        <dbReference type="PIRNR" id="PIRNR006247"/>
    </source>
</evidence>
<evidence type="ECO:0000256" key="10">
    <source>
        <dbReference type="ARBA" id="ARBA00023065"/>
    </source>
</evidence>
<dbReference type="Proteomes" id="UP001628193">
    <property type="component" value="Unassembled WGS sequence"/>
</dbReference>
<evidence type="ECO:0000313" key="14">
    <source>
        <dbReference type="EMBL" id="GAB0057497.1"/>
    </source>
</evidence>
<evidence type="ECO:0000256" key="2">
    <source>
        <dbReference type="ARBA" id="ARBA00009137"/>
    </source>
</evidence>
<dbReference type="EMBL" id="BAAFGK010000004">
    <property type="protein sequence ID" value="GAB0057497.1"/>
    <property type="molecule type" value="Genomic_DNA"/>
</dbReference>
<keyword evidence="10 12" id="KW-0406">Ion transport</keyword>
<dbReference type="Pfam" id="PF02386">
    <property type="entry name" value="TrkH"/>
    <property type="match status" value="1"/>
</dbReference>
<feature type="transmembrane region" description="Helical" evidence="13">
    <location>
        <begin position="68"/>
        <end position="89"/>
    </location>
</feature>
<evidence type="ECO:0000256" key="11">
    <source>
        <dbReference type="ARBA" id="ARBA00023136"/>
    </source>
</evidence>
<evidence type="ECO:0000256" key="7">
    <source>
        <dbReference type="ARBA" id="ARBA00022692"/>
    </source>
</evidence>
<gene>
    <name evidence="14" type="primary">trkH_3</name>
    <name evidence="14" type="ORF">SIID45300_01826</name>
</gene>
<dbReference type="RefSeq" id="WP_420905196.1">
    <property type="nucleotide sequence ID" value="NZ_BAAFGK010000004.1"/>
</dbReference>
<evidence type="ECO:0000256" key="5">
    <source>
        <dbReference type="ARBA" id="ARBA00022519"/>
    </source>
</evidence>
<evidence type="ECO:0000256" key="3">
    <source>
        <dbReference type="ARBA" id="ARBA00022448"/>
    </source>
</evidence>
<keyword evidence="11 12" id="KW-0472">Membrane</keyword>
<feature type="transmembrane region" description="Helical" evidence="13">
    <location>
        <begin position="324"/>
        <end position="347"/>
    </location>
</feature>
<keyword evidence="6 12" id="KW-0633">Potassium transport</keyword>
<keyword evidence="9 13" id="KW-1133">Transmembrane helix</keyword>
<keyword evidence="15" id="KW-1185">Reference proteome</keyword>
<keyword evidence="3 12" id="KW-0813">Transport</keyword>